<dbReference type="PROSITE" id="PS50110">
    <property type="entry name" value="RESPONSE_REGULATORY"/>
    <property type="match status" value="1"/>
</dbReference>
<proteinExistence type="predicted"/>
<evidence type="ECO:0000256" key="1">
    <source>
        <dbReference type="PROSITE-ProRule" id="PRU00169"/>
    </source>
</evidence>
<dbReference type="Pfam" id="PF00072">
    <property type="entry name" value="Response_reg"/>
    <property type="match status" value="1"/>
</dbReference>
<protein>
    <submittedName>
        <fullName evidence="3">Response regulator</fullName>
    </submittedName>
</protein>
<dbReference type="RefSeq" id="WP_338503574.1">
    <property type="nucleotide sequence ID" value="NZ_CP145607.1"/>
</dbReference>
<feature type="domain" description="Response regulatory" evidence="2">
    <location>
        <begin position="6"/>
        <end position="60"/>
    </location>
</feature>
<keyword evidence="1" id="KW-0597">Phosphoprotein</keyword>
<dbReference type="Gene3D" id="3.40.50.2300">
    <property type="match status" value="1"/>
</dbReference>
<dbReference type="Proteomes" id="UP001382935">
    <property type="component" value="Chromosome"/>
</dbReference>
<evidence type="ECO:0000313" key="3">
    <source>
        <dbReference type="EMBL" id="WWM70643.1"/>
    </source>
</evidence>
<keyword evidence="4" id="KW-1185">Reference proteome</keyword>
<reference evidence="3 4" key="1">
    <citation type="submission" date="2024-02" db="EMBL/GenBank/DDBJ databases">
        <title>Full genome sequence of Sphingomonas kaistensis.</title>
        <authorList>
            <person name="Poletto B.L."/>
            <person name="Silva G."/>
            <person name="Galante D."/>
            <person name="Campos K.R."/>
            <person name="Santos M.B.N."/>
            <person name="Sacchi C.T."/>
        </authorList>
    </citation>
    <scope>NUCLEOTIDE SEQUENCE [LARGE SCALE GENOMIC DNA]</scope>
    <source>
        <strain evidence="3 4">MA4R</strain>
    </source>
</reference>
<name>A0ABZ2G250_9SPHN</name>
<sequence length="60" mass="6649">MSDIKEIFIVEDDTIVALDMADLLERLGFEVVGPAVHQEQAIEIARTDKFDAAFLDVNLG</sequence>
<evidence type="ECO:0000313" key="4">
    <source>
        <dbReference type="Proteomes" id="UP001382935"/>
    </source>
</evidence>
<feature type="modified residue" description="4-aspartylphosphate" evidence="1">
    <location>
        <position position="56"/>
    </location>
</feature>
<organism evidence="3 4">
    <name type="scientific">Sphingomonas kaistensis</name>
    <dbReference type="NCBI Taxonomy" id="298708"/>
    <lineage>
        <taxon>Bacteria</taxon>
        <taxon>Pseudomonadati</taxon>
        <taxon>Pseudomonadota</taxon>
        <taxon>Alphaproteobacteria</taxon>
        <taxon>Sphingomonadales</taxon>
        <taxon>Sphingomonadaceae</taxon>
        <taxon>Sphingomonas</taxon>
    </lineage>
</organism>
<accession>A0ABZ2G250</accession>
<evidence type="ECO:0000259" key="2">
    <source>
        <dbReference type="PROSITE" id="PS50110"/>
    </source>
</evidence>
<gene>
    <name evidence="3" type="ORF">V6R86_08140</name>
</gene>
<dbReference type="InterPro" id="IPR001789">
    <property type="entry name" value="Sig_transdc_resp-reg_receiver"/>
</dbReference>
<dbReference type="InterPro" id="IPR011006">
    <property type="entry name" value="CheY-like_superfamily"/>
</dbReference>
<dbReference type="SUPFAM" id="SSF52172">
    <property type="entry name" value="CheY-like"/>
    <property type="match status" value="1"/>
</dbReference>
<dbReference type="EMBL" id="CP145607">
    <property type="protein sequence ID" value="WWM70643.1"/>
    <property type="molecule type" value="Genomic_DNA"/>
</dbReference>